<dbReference type="SUPFAM" id="SSF49785">
    <property type="entry name" value="Galactose-binding domain-like"/>
    <property type="match status" value="1"/>
</dbReference>
<name>A0ABN2X6F7_9ACTN</name>
<sequence>MRIISALLTCILVTSVCSSTASVAATDVDGAAERAQRARISLTASSEYVKKGGIVTLSGRVRGVRGRVKVTIFQKTKGKSSWNVEAVKRTSRKGRFVHREDVRSGDRTYRACVKRACDSVLVKMGKPPAVDTAVGISGLSASAVEAGQAFAVSGVASANLNGRMVEVQAYDGASSSWGAVGRATVQGGTWSAPTAVTTAGRSVPLRAAFLGGVGLRPSTSGATSVTVFGWYYLYDDHVADEGPLHPVAGGWASSGPITLNAATYTKSVGMMPCPEWRCGTNLQVIELNLGRSCVTLATTAGISDSASDTSRTFNFSASGDSVNLYTKTGIKYAAPVPITLNVQNVLRLRLEAQQPTGSVDGVLWLGDARALCAF</sequence>
<feature type="signal peptide" evidence="1">
    <location>
        <begin position="1"/>
        <end position="24"/>
    </location>
</feature>
<dbReference type="EMBL" id="BAAAMQ010000010">
    <property type="protein sequence ID" value="GAA2105244.1"/>
    <property type="molecule type" value="Genomic_DNA"/>
</dbReference>
<comment type="caution">
    <text evidence="3">The sequence shown here is derived from an EMBL/GenBank/DDBJ whole genome shotgun (WGS) entry which is preliminary data.</text>
</comment>
<dbReference type="InterPro" id="IPR038637">
    <property type="entry name" value="NPCBM_sf"/>
</dbReference>
<feature type="domain" description="Glycosyl hydrolase family 98 putative carbohydrate-binding module" evidence="2">
    <location>
        <begin position="255"/>
        <end position="357"/>
    </location>
</feature>
<dbReference type="InterPro" id="IPR013222">
    <property type="entry name" value="Glyco_hyd_98_carb-bd"/>
</dbReference>
<reference evidence="3 4" key="1">
    <citation type="journal article" date="2019" name="Int. J. Syst. Evol. Microbiol.">
        <title>The Global Catalogue of Microorganisms (GCM) 10K type strain sequencing project: providing services to taxonomists for standard genome sequencing and annotation.</title>
        <authorList>
            <consortium name="The Broad Institute Genomics Platform"/>
            <consortium name="The Broad Institute Genome Sequencing Center for Infectious Disease"/>
            <person name="Wu L."/>
            <person name="Ma J."/>
        </authorList>
    </citation>
    <scope>NUCLEOTIDE SEQUENCE [LARGE SCALE GENOMIC DNA]</scope>
    <source>
        <strain evidence="3 4">JCM 13813</strain>
    </source>
</reference>
<evidence type="ECO:0000313" key="4">
    <source>
        <dbReference type="Proteomes" id="UP001501161"/>
    </source>
</evidence>
<feature type="chain" id="PRO_5045783193" description="Glycosyl hydrolase family 98 putative carbohydrate-binding module domain-containing protein" evidence="1">
    <location>
        <begin position="25"/>
        <end position="374"/>
    </location>
</feature>
<dbReference type="Pfam" id="PF08305">
    <property type="entry name" value="NPCBM"/>
    <property type="match status" value="1"/>
</dbReference>
<dbReference type="Gene3D" id="2.60.120.1060">
    <property type="entry name" value="NPCBM/NEW2 domain"/>
    <property type="match status" value="1"/>
</dbReference>
<keyword evidence="4" id="KW-1185">Reference proteome</keyword>
<accession>A0ABN2X6F7</accession>
<keyword evidence="1" id="KW-0732">Signal</keyword>
<evidence type="ECO:0000256" key="1">
    <source>
        <dbReference type="SAM" id="SignalP"/>
    </source>
</evidence>
<gene>
    <name evidence="3" type="ORF">GCM10009726_17620</name>
</gene>
<dbReference type="Proteomes" id="UP001501161">
    <property type="component" value="Unassembled WGS sequence"/>
</dbReference>
<protein>
    <recommendedName>
        <fullName evidence="2">Glycosyl hydrolase family 98 putative carbohydrate-binding module domain-containing protein</fullName>
    </recommendedName>
</protein>
<dbReference type="RefSeq" id="WP_231249027.1">
    <property type="nucleotide sequence ID" value="NZ_BAAAMQ010000010.1"/>
</dbReference>
<proteinExistence type="predicted"/>
<evidence type="ECO:0000259" key="2">
    <source>
        <dbReference type="Pfam" id="PF08305"/>
    </source>
</evidence>
<dbReference type="InterPro" id="IPR008979">
    <property type="entry name" value="Galactose-bd-like_sf"/>
</dbReference>
<evidence type="ECO:0000313" key="3">
    <source>
        <dbReference type="EMBL" id="GAA2105244.1"/>
    </source>
</evidence>
<organism evidence="3 4">
    <name type="scientific">Nocardioides furvisabuli</name>
    <dbReference type="NCBI Taxonomy" id="375542"/>
    <lineage>
        <taxon>Bacteria</taxon>
        <taxon>Bacillati</taxon>
        <taxon>Actinomycetota</taxon>
        <taxon>Actinomycetes</taxon>
        <taxon>Propionibacteriales</taxon>
        <taxon>Nocardioidaceae</taxon>
        <taxon>Nocardioides</taxon>
    </lineage>
</organism>